<feature type="transmembrane region" description="Helical" evidence="3">
    <location>
        <begin position="85"/>
        <end position="106"/>
    </location>
</feature>
<dbReference type="Proteomes" id="UP000334019">
    <property type="component" value="Chromosome"/>
</dbReference>
<dbReference type="KEGG" id="atq:GH723_08385"/>
<comment type="similarity">
    <text evidence="1">Belongs to the LytR/CpsA/Psr (LCP) family.</text>
</comment>
<keyword evidence="3" id="KW-1133">Transmembrane helix</keyword>
<organism evidence="5 6">
    <name type="scientific">Actinomarinicola tropica</name>
    <dbReference type="NCBI Taxonomy" id="2789776"/>
    <lineage>
        <taxon>Bacteria</taxon>
        <taxon>Bacillati</taxon>
        <taxon>Actinomycetota</taxon>
        <taxon>Acidimicrobiia</taxon>
        <taxon>Acidimicrobiales</taxon>
        <taxon>Iamiaceae</taxon>
        <taxon>Actinomarinicola</taxon>
    </lineage>
</organism>
<keyword evidence="3" id="KW-0812">Transmembrane</keyword>
<evidence type="ECO:0000313" key="6">
    <source>
        <dbReference type="Proteomes" id="UP000334019"/>
    </source>
</evidence>
<evidence type="ECO:0000259" key="4">
    <source>
        <dbReference type="Pfam" id="PF03816"/>
    </source>
</evidence>
<keyword evidence="6" id="KW-1185">Reference proteome</keyword>
<feature type="region of interest" description="Disordered" evidence="2">
    <location>
        <begin position="1"/>
        <end position="77"/>
    </location>
</feature>
<evidence type="ECO:0000313" key="5">
    <source>
        <dbReference type="EMBL" id="QGG95115.1"/>
    </source>
</evidence>
<evidence type="ECO:0000256" key="1">
    <source>
        <dbReference type="ARBA" id="ARBA00006068"/>
    </source>
</evidence>
<feature type="domain" description="Cell envelope-related transcriptional attenuator" evidence="4">
    <location>
        <begin position="162"/>
        <end position="312"/>
    </location>
</feature>
<reference evidence="5 6" key="1">
    <citation type="submission" date="2019-11" db="EMBL/GenBank/DDBJ databases">
        <authorList>
            <person name="He Y."/>
        </authorList>
    </citation>
    <scope>NUCLEOTIDE SEQUENCE [LARGE SCALE GENOMIC DNA]</scope>
    <source>
        <strain evidence="5 6">SCSIO 58843</strain>
    </source>
</reference>
<dbReference type="Pfam" id="PF03816">
    <property type="entry name" value="LytR_cpsA_psr"/>
    <property type="match status" value="1"/>
</dbReference>
<name>A0A5Q2RPH7_9ACTN</name>
<protein>
    <recommendedName>
        <fullName evidence="4">Cell envelope-related transcriptional attenuator domain-containing protein</fullName>
    </recommendedName>
</protein>
<dbReference type="PANTHER" id="PTHR33392">
    <property type="entry name" value="POLYISOPRENYL-TEICHOIC ACID--PEPTIDOGLYCAN TEICHOIC ACID TRANSFERASE TAGU"/>
    <property type="match status" value="1"/>
</dbReference>
<proteinExistence type="inferred from homology"/>
<evidence type="ECO:0000256" key="3">
    <source>
        <dbReference type="SAM" id="Phobius"/>
    </source>
</evidence>
<dbReference type="NCBIfam" id="TIGR00350">
    <property type="entry name" value="lytR_cpsA_psr"/>
    <property type="match status" value="1"/>
</dbReference>
<dbReference type="InterPro" id="IPR004474">
    <property type="entry name" value="LytR_CpsA_psr"/>
</dbReference>
<dbReference type="EMBL" id="CP045851">
    <property type="protein sequence ID" value="QGG95115.1"/>
    <property type="molecule type" value="Genomic_DNA"/>
</dbReference>
<dbReference type="AlphaFoldDB" id="A0A5Q2RPH7"/>
<evidence type="ECO:0000256" key="2">
    <source>
        <dbReference type="SAM" id="MobiDB-lite"/>
    </source>
</evidence>
<gene>
    <name evidence="5" type="ORF">GH723_08385</name>
</gene>
<feature type="compositionally biased region" description="Low complexity" evidence="2">
    <location>
        <begin position="54"/>
        <end position="69"/>
    </location>
</feature>
<feature type="compositionally biased region" description="Basic and acidic residues" evidence="2">
    <location>
        <begin position="11"/>
        <end position="28"/>
    </location>
</feature>
<feature type="compositionally biased region" description="Acidic residues" evidence="2">
    <location>
        <begin position="1"/>
        <end position="10"/>
    </location>
</feature>
<dbReference type="Gene3D" id="3.40.630.190">
    <property type="entry name" value="LCP protein"/>
    <property type="match status" value="1"/>
</dbReference>
<sequence>MPTGWGDDEDERRTEERRPARSEGELPRAPRQFFVPAEGGDQGPPAGDRPPPRRVAAPSRPSGAPGPADRPARPRRRRRWGPRRIALSAVVALLGLFLLFVLFGLWQFQRVDRVAVGSVLSPAGGGGANYLIVGSDSREGFDPNDPNAGAVLGEGADGSGQRSDTMLVLRTSGDGALMTSIPRDLWVTRPDGTEGRINAAYRDGPEALIRTVQQGVGIPVHHYVEVDFVTFAGLVDAVGGVTIDFPHPARDTRSGLDVPTAGPVTLDGTQALAYVRSRHYEELVDGGWRADPTGDLGRVQRQQAFLRAVMSEAGGTRNPIEVARISSALSDGLRIDDSMGFLDALRFANRMRSLDPESVEIPTFPFRTSGGAAVLGLVEPDAAAVISRFQG</sequence>
<dbReference type="PANTHER" id="PTHR33392:SF6">
    <property type="entry name" value="POLYISOPRENYL-TEICHOIC ACID--PEPTIDOGLYCAN TEICHOIC ACID TRANSFERASE TAGU"/>
    <property type="match status" value="1"/>
</dbReference>
<dbReference type="RefSeq" id="WP_153759223.1">
    <property type="nucleotide sequence ID" value="NZ_CP045851.1"/>
</dbReference>
<accession>A0A5Q2RPH7</accession>
<dbReference type="InterPro" id="IPR050922">
    <property type="entry name" value="LytR/CpsA/Psr_CW_biosynth"/>
</dbReference>
<keyword evidence="3" id="KW-0472">Membrane</keyword>